<dbReference type="PATRIC" id="fig|306537.10.peg.1190"/>
<evidence type="ECO:0000256" key="1">
    <source>
        <dbReference type="SAM" id="MobiDB-lite"/>
    </source>
</evidence>
<feature type="region of interest" description="Disordered" evidence="1">
    <location>
        <begin position="31"/>
        <end position="53"/>
    </location>
</feature>
<accession>Q4JV17</accession>
<feature type="domain" description="M23ase beta-sheet core" evidence="3">
    <location>
        <begin position="77"/>
        <end position="167"/>
    </location>
</feature>
<dbReference type="GO" id="GO:0004222">
    <property type="term" value="F:metalloendopeptidase activity"/>
    <property type="evidence" value="ECO:0007669"/>
    <property type="project" value="TreeGrafter"/>
</dbReference>
<dbReference type="InterPro" id="IPR050570">
    <property type="entry name" value="Cell_wall_metabolism_enzyme"/>
</dbReference>
<organism evidence="4 5">
    <name type="scientific">Corynebacterium jeikeium (strain K411)</name>
    <dbReference type="NCBI Taxonomy" id="306537"/>
    <lineage>
        <taxon>Bacteria</taxon>
        <taxon>Bacillati</taxon>
        <taxon>Actinomycetota</taxon>
        <taxon>Actinomycetes</taxon>
        <taxon>Mycobacteriales</taxon>
        <taxon>Corynebacteriaceae</taxon>
        <taxon>Corynebacterium</taxon>
    </lineage>
</organism>
<evidence type="ECO:0000256" key="2">
    <source>
        <dbReference type="SAM" id="SignalP"/>
    </source>
</evidence>
<evidence type="ECO:0000313" key="4">
    <source>
        <dbReference type="EMBL" id="CAI37340.1"/>
    </source>
</evidence>
<dbReference type="SUPFAM" id="SSF51261">
    <property type="entry name" value="Duplicated hybrid motif"/>
    <property type="match status" value="1"/>
</dbReference>
<dbReference type="EMBL" id="CR931997">
    <property type="protein sequence ID" value="CAI37340.1"/>
    <property type="molecule type" value="Genomic_DNA"/>
</dbReference>
<dbReference type="AlphaFoldDB" id="Q4JV17"/>
<dbReference type="PANTHER" id="PTHR21666:SF270">
    <property type="entry name" value="MUREIN HYDROLASE ACTIVATOR ENVC"/>
    <property type="match status" value="1"/>
</dbReference>
<reference evidence="4 5" key="1">
    <citation type="journal article" date="2005" name="J. Bacteriol.">
        <title>Complete genome sequence and analysis of the multiresistant nosocomial pathogen Corynebacterium jeikeium K411, a lipid-requiring bacterium of the human skin flora.</title>
        <authorList>
            <person name="Tauch A."/>
            <person name="Kaiser O."/>
            <person name="Hain T."/>
            <person name="Goesmann A."/>
            <person name="Weisshaar B."/>
            <person name="Albersmeier A."/>
            <person name="Bekel T."/>
            <person name="Bischoff N."/>
            <person name="Brune I."/>
            <person name="Chakraborty T."/>
            <person name="Kalinowski J."/>
            <person name="Meyer F."/>
            <person name="Rupp O."/>
            <person name="Schneiker S."/>
            <person name="Viehoever P."/>
            <person name="Puehler A."/>
        </authorList>
    </citation>
    <scope>NUCLEOTIDE SEQUENCE [LARGE SCALE GENOMIC DNA]</scope>
    <source>
        <strain evidence="4 5">K411</strain>
    </source>
</reference>
<dbReference type="Gene3D" id="2.70.70.10">
    <property type="entry name" value="Glucose Permease (Domain IIA)"/>
    <property type="match status" value="1"/>
</dbReference>
<dbReference type="InterPro" id="IPR011055">
    <property type="entry name" value="Dup_hybrid_motif"/>
</dbReference>
<dbReference type="HOGENOM" id="CLU_077601_1_2_11"/>
<sequence>MILRLDRAISFTLALAFLCVGIPPTPLTFAASQPDAAQPATPRPDTSHLVRSHRLPTAKDAQVIRDADIPDAVWEPGHRGVDLQASPGQVIVASRGGSVAFAGVVAGTPVVSISHADGIRTTYEPVVARVRTGQKVRRGEAIGVLADAAALPEYARKSPGLSWGARFEGKGRVYIDPMTLLGSVRVRLWDAPG</sequence>
<protein>
    <recommendedName>
        <fullName evidence="3">M23ase beta-sheet core domain-containing protein</fullName>
    </recommendedName>
</protein>
<dbReference type="OrthoDB" id="5245088at2"/>
<dbReference type="PANTHER" id="PTHR21666">
    <property type="entry name" value="PEPTIDASE-RELATED"/>
    <property type="match status" value="1"/>
</dbReference>
<evidence type="ECO:0000313" key="5">
    <source>
        <dbReference type="Proteomes" id="UP000000545"/>
    </source>
</evidence>
<name>Q4JV17_CORJK</name>
<dbReference type="STRING" id="306537.jk1176"/>
<dbReference type="Pfam" id="PF01551">
    <property type="entry name" value="Peptidase_M23"/>
    <property type="match status" value="1"/>
</dbReference>
<proteinExistence type="predicted"/>
<dbReference type="KEGG" id="cjk:jk1176"/>
<feature type="signal peptide" evidence="2">
    <location>
        <begin position="1"/>
        <end position="30"/>
    </location>
</feature>
<keyword evidence="2" id="KW-0732">Signal</keyword>
<dbReference type="CDD" id="cd12797">
    <property type="entry name" value="M23_peptidase"/>
    <property type="match status" value="1"/>
</dbReference>
<dbReference type="InterPro" id="IPR016047">
    <property type="entry name" value="M23ase_b-sheet_dom"/>
</dbReference>
<feature type="chain" id="PRO_5004239291" description="M23ase beta-sheet core domain-containing protein" evidence="2">
    <location>
        <begin position="31"/>
        <end position="193"/>
    </location>
</feature>
<evidence type="ECO:0000259" key="3">
    <source>
        <dbReference type="Pfam" id="PF01551"/>
    </source>
</evidence>
<dbReference type="eggNOG" id="COG0739">
    <property type="taxonomic scope" value="Bacteria"/>
</dbReference>
<gene>
    <name evidence="4" type="ordered locus">jk1176</name>
</gene>
<dbReference type="Proteomes" id="UP000000545">
    <property type="component" value="Chromosome"/>
</dbReference>
<keyword evidence="5" id="KW-1185">Reference proteome</keyword>